<dbReference type="HOGENOM" id="CLU_033863_4_2_11"/>
<dbReference type="InterPro" id="IPR037185">
    <property type="entry name" value="EmrE-like"/>
</dbReference>
<sequence length="325" mass="33806">MSTETDDTAAAPAAGTAAARPPGGLRHPLPPLLVTMALWGSGFVVSKIVVEDVPHSVAATLRFGSGAVVLLLILPLILPGRAGIRKAEIRPLAIAGLLGVFLYNAVLFFGLTYAPAVDGAIIVPILSPILTTAAALLLRWEKAQWHRVAGLAVGAAGAVLFFLGVAGAGGGRDRLLGELAYVVAAVSWAAYTMIGKRILVHIEPVRATAYSMAFGSLVLAALAAPDYGDVDWGGLSAGFWWTMAFLVFGPTALAYALFYRGVREVGPTTASVLMFLVPVSGTLLSFLLLDESIGVGQSVGSLFMLLGAVLAVTGPKLFRRRTAEQ</sequence>
<dbReference type="PANTHER" id="PTHR32322">
    <property type="entry name" value="INNER MEMBRANE TRANSPORTER"/>
    <property type="match status" value="1"/>
</dbReference>
<keyword evidence="3 7" id="KW-0812">Transmembrane</keyword>
<comment type="similarity">
    <text evidence="2">Belongs to the EamA transporter family.</text>
</comment>
<feature type="transmembrane region" description="Helical" evidence="7">
    <location>
        <begin position="92"/>
        <end position="114"/>
    </location>
</feature>
<feature type="transmembrane region" description="Helical" evidence="7">
    <location>
        <begin position="270"/>
        <end position="289"/>
    </location>
</feature>
<dbReference type="Pfam" id="PF00892">
    <property type="entry name" value="EamA"/>
    <property type="match status" value="2"/>
</dbReference>
<dbReference type="GO" id="GO:0016020">
    <property type="term" value="C:membrane"/>
    <property type="evidence" value="ECO:0007669"/>
    <property type="project" value="UniProtKB-SubCell"/>
</dbReference>
<dbReference type="PATRIC" id="fig|452652.3.peg.1681"/>
<dbReference type="SUPFAM" id="SSF103481">
    <property type="entry name" value="Multidrug resistance efflux transporter EmrE"/>
    <property type="match status" value="2"/>
</dbReference>
<evidence type="ECO:0000256" key="2">
    <source>
        <dbReference type="ARBA" id="ARBA00007362"/>
    </source>
</evidence>
<dbReference type="STRING" id="452652.KSE_16770"/>
<comment type="subcellular location">
    <subcellularLocation>
        <location evidence="1">Membrane</location>
        <topology evidence="1">Multi-pass membrane protein</topology>
    </subcellularLocation>
</comment>
<feature type="domain" description="EamA" evidence="8">
    <location>
        <begin position="176"/>
        <end position="312"/>
    </location>
</feature>
<evidence type="ECO:0000256" key="4">
    <source>
        <dbReference type="ARBA" id="ARBA00022989"/>
    </source>
</evidence>
<reference evidence="9 10" key="1">
    <citation type="journal article" date="2010" name="DNA Res.">
        <title>Genome sequence of Kitasatospora setae NBRC 14216T: an evolutionary snapshot of the family Streptomycetaceae.</title>
        <authorList>
            <person name="Ichikawa N."/>
            <person name="Oguchi A."/>
            <person name="Ikeda H."/>
            <person name="Ishikawa J."/>
            <person name="Kitani S."/>
            <person name="Watanabe Y."/>
            <person name="Nakamura S."/>
            <person name="Katano Y."/>
            <person name="Kishi E."/>
            <person name="Sasagawa M."/>
            <person name="Ankai A."/>
            <person name="Fukui S."/>
            <person name="Hashimoto Y."/>
            <person name="Kamata S."/>
            <person name="Otoguro M."/>
            <person name="Tanikawa S."/>
            <person name="Nihira T."/>
            <person name="Horinouchi S."/>
            <person name="Ohnishi Y."/>
            <person name="Hayakawa M."/>
            <person name="Kuzuyama T."/>
            <person name="Arisawa A."/>
            <person name="Nomoto F."/>
            <person name="Miura H."/>
            <person name="Takahashi Y."/>
            <person name="Fujita N."/>
        </authorList>
    </citation>
    <scope>NUCLEOTIDE SEQUENCE [LARGE SCALE GENOMIC DNA]</scope>
    <source>
        <strain evidence="10">ATCC 33774 / DSM 43861 / JCM 3304 / KCC A-0304 / NBRC 14216 / KM-6054</strain>
    </source>
</reference>
<feature type="domain" description="EamA" evidence="8">
    <location>
        <begin position="33"/>
        <end position="162"/>
    </location>
</feature>
<dbReference type="InterPro" id="IPR000620">
    <property type="entry name" value="EamA_dom"/>
</dbReference>
<dbReference type="KEGG" id="ksk:KSE_16770"/>
<organism evidence="9 10">
    <name type="scientific">Kitasatospora setae (strain ATCC 33774 / DSM 43861 / JCM 3304 / KCC A-0304 / NBRC 14216 / KM-6054)</name>
    <name type="common">Streptomyces setae</name>
    <dbReference type="NCBI Taxonomy" id="452652"/>
    <lineage>
        <taxon>Bacteria</taxon>
        <taxon>Bacillati</taxon>
        <taxon>Actinomycetota</taxon>
        <taxon>Actinomycetes</taxon>
        <taxon>Kitasatosporales</taxon>
        <taxon>Streptomycetaceae</taxon>
        <taxon>Kitasatospora</taxon>
    </lineage>
</organism>
<feature type="transmembrane region" description="Helical" evidence="7">
    <location>
        <begin position="237"/>
        <end position="258"/>
    </location>
</feature>
<gene>
    <name evidence="9" type="ordered locus">KSE_16770</name>
</gene>
<evidence type="ECO:0000256" key="7">
    <source>
        <dbReference type="SAM" id="Phobius"/>
    </source>
</evidence>
<evidence type="ECO:0000256" key="5">
    <source>
        <dbReference type="ARBA" id="ARBA00023136"/>
    </source>
</evidence>
<keyword evidence="5 7" id="KW-0472">Membrane</keyword>
<feature type="transmembrane region" description="Helical" evidence="7">
    <location>
        <begin position="207"/>
        <end position="225"/>
    </location>
</feature>
<dbReference type="EMBL" id="AP010968">
    <property type="protein sequence ID" value="BAJ27502.1"/>
    <property type="molecule type" value="Genomic_DNA"/>
</dbReference>
<accession>E4N8H1</accession>
<feature type="transmembrane region" description="Helical" evidence="7">
    <location>
        <begin position="175"/>
        <end position="195"/>
    </location>
</feature>
<feature type="transmembrane region" description="Helical" evidence="7">
    <location>
        <begin position="61"/>
        <end position="80"/>
    </location>
</feature>
<dbReference type="Proteomes" id="UP000007076">
    <property type="component" value="Chromosome"/>
</dbReference>
<keyword evidence="4 7" id="KW-1133">Transmembrane helix</keyword>
<dbReference type="InterPro" id="IPR050638">
    <property type="entry name" value="AA-Vitamin_Transporters"/>
</dbReference>
<feature type="compositionally biased region" description="Low complexity" evidence="6">
    <location>
        <begin position="8"/>
        <end position="23"/>
    </location>
</feature>
<dbReference type="AlphaFoldDB" id="E4N8H1"/>
<evidence type="ECO:0000313" key="10">
    <source>
        <dbReference type="Proteomes" id="UP000007076"/>
    </source>
</evidence>
<keyword evidence="10" id="KW-1185">Reference proteome</keyword>
<dbReference type="PANTHER" id="PTHR32322:SF2">
    <property type="entry name" value="EAMA DOMAIN-CONTAINING PROTEIN"/>
    <property type="match status" value="1"/>
</dbReference>
<protein>
    <recommendedName>
        <fullName evidence="8">EamA domain-containing protein</fullName>
    </recommendedName>
</protein>
<dbReference type="RefSeq" id="WP_014134820.1">
    <property type="nucleotide sequence ID" value="NC_016109.1"/>
</dbReference>
<evidence type="ECO:0000256" key="3">
    <source>
        <dbReference type="ARBA" id="ARBA00022692"/>
    </source>
</evidence>
<evidence type="ECO:0000313" key="9">
    <source>
        <dbReference type="EMBL" id="BAJ27502.1"/>
    </source>
</evidence>
<proteinExistence type="inferred from homology"/>
<evidence type="ECO:0000256" key="6">
    <source>
        <dbReference type="SAM" id="MobiDB-lite"/>
    </source>
</evidence>
<feature type="transmembrane region" description="Helical" evidence="7">
    <location>
        <begin position="150"/>
        <end position="169"/>
    </location>
</feature>
<evidence type="ECO:0000256" key="1">
    <source>
        <dbReference type="ARBA" id="ARBA00004141"/>
    </source>
</evidence>
<feature type="transmembrane region" description="Helical" evidence="7">
    <location>
        <begin position="295"/>
        <end position="313"/>
    </location>
</feature>
<name>E4N8H1_KITSK</name>
<dbReference type="eggNOG" id="COG0697">
    <property type="taxonomic scope" value="Bacteria"/>
</dbReference>
<feature type="region of interest" description="Disordered" evidence="6">
    <location>
        <begin position="1"/>
        <end position="23"/>
    </location>
</feature>
<evidence type="ECO:0000259" key="8">
    <source>
        <dbReference type="Pfam" id="PF00892"/>
    </source>
</evidence>
<feature type="transmembrane region" description="Helical" evidence="7">
    <location>
        <begin position="120"/>
        <end position="138"/>
    </location>
</feature>